<keyword evidence="5" id="KW-1185">Reference proteome</keyword>
<gene>
    <name evidence="4" type="ORF">bhn_I2665</name>
</gene>
<dbReference type="PANTHER" id="PTHR30303:SF4">
    <property type="entry name" value="HYDROGENASE EXPRESSION_FORMATION PROTEIN HYPE"/>
    <property type="match status" value="1"/>
</dbReference>
<dbReference type="EMBL" id="CP017831">
    <property type="protein sequence ID" value="AOZ97697.1"/>
    <property type="molecule type" value="Genomic_DNA"/>
</dbReference>
<dbReference type="PANTHER" id="PTHR30303">
    <property type="entry name" value="HYDROGENASE ISOENZYMES FORMATION PROTEIN HYPE"/>
    <property type="match status" value="1"/>
</dbReference>
<dbReference type="Gene3D" id="3.30.1330.10">
    <property type="entry name" value="PurM-like, N-terminal domain"/>
    <property type="match status" value="1"/>
</dbReference>
<protein>
    <submittedName>
        <fullName evidence="4">Thiamine-monophosphate kinase ThiL</fullName>
    </submittedName>
</protein>
<dbReference type="KEGG" id="bhu:bhn_I2665"/>
<dbReference type="GO" id="GO:0051604">
    <property type="term" value="P:protein maturation"/>
    <property type="evidence" value="ECO:0007669"/>
    <property type="project" value="TreeGrafter"/>
</dbReference>
<sequence length="324" mass="34734">MRIGKITENALKRSIIKLIKTESNKKTSAAVGADCAFSESENSFSATATITTNVSKCGYYAVMKATNSLIAQGIKPDHVVVNILLDKDSEEAVLKKIVRDAISACNINDIAYAGGHTEVTEAVTRPIVTATCVGTEVMIKDLYKSKPKAGDALVVSKWIGMEGTAMLAAEKRAELATKYPEPFIDDAEELSKLLGINSEAAVAMKSSVSAIHDVSGGGIYAALWEMGERAGTGLKVDLKCIPVRQETIEVCEFFEINPYVLTSGGALLFATEDGEALVRDLEEAGIPAVIVGYLEKGKDKIITNLDEARFLEMPQADEIHKVLG</sequence>
<dbReference type="InterPro" id="IPR010918">
    <property type="entry name" value="PurM-like_C_dom"/>
</dbReference>
<feature type="domain" description="PurM-like C-terminal" evidence="3">
    <location>
        <begin position="148"/>
        <end position="300"/>
    </location>
</feature>
<dbReference type="SUPFAM" id="SSF56042">
    <property type="entry name" value="PurM C-terminal domain-like"/>
    <property type="match status" value="1"/>
</dbReference>
<dbReference type="Pfam" id="PF00586">
    <property type="entry name" value="AIRS"/>
    <property type="match status" value="1"/>
</dbReference>
<dbReference type="SUPFAM" id="SSF55326">
    <property type="entry name" value="PurM N-terminal domain-like"/>
    <property type="match status" value="1"/>
</dbReference>
<evidence type="ECO:0000259" key="2">
    <source>
        <dbReference type="Pfam" id="PF00586"/>
    </source>
</evidence>
<evidence type="ECO:0000256" key="1">
    <source>
        <dbReference type="ARBA" id="ARBA00006243"/>
    </source>
</evidence>
<dbReference type="InterPro" id="IPR011854">
    <property type="entry name" value="HypE"/>
</dbReference>
<dbReference type="Gene3D" id="3.90.650.10">
    <property type="entry name" value="PurM-like C-terminal domain"/>
    <property type="match status" value="1"/>
</dbReference>
<dbReference type="InterPro" id="IPR036676">
    <property type="entry name" value="PurM-like_C_sf"/>
</dbReference>
<evidence type="ECO:0000313" key="5">
    <source>
        <dbReference type="Proteomes" id="UP000179284"/>
    </source>
</evidence>
<dbReference type="Proteomes" id="UP000179284">
    <property type="component" value="Chromosome I"/>
</dbReference>
<name>A0A1D9P515_9FIRM</name>
<dbReference type="AlphaFoldDB" id="A0A1D9P515"/>
<dbReference type="OrthoDB" id="153904at2"/>
<reference evidence="5" key="1">
    <citation type="submission" date="2016-10" db="EMBL/GenBank/DDBJ databases">
        <title>The complete genome sequence of the rumen bacterium Butyrivibrio hungatei MB2003.</title>
        <authorList>
            <person name="Palevich N."/>
            <person name="Kelly W.J."/>
            <person name="Leahy S.C."/>
            <person name="Altermann E."/>
            <person name="Rakonjac J."/>
            <person name="Attwood G.T."/>
        </authorList>
    </citation>
    <scope>NUCLEOTIDE SEQUENCE [LARGE SCALE GENOMIC DNA]</scope>
    <source>
        <strain evidence="5">MB2003</strain>
    </source>
</reference>
<evidence type="ECO:0000313" key="4">
    <source>
        <dbReference type="EMBL" id="AOZ97697.1"/>
    </source>
</evidence>
<feature type="domain" description="PurM-like N-terminal" evidence="2">
    <location>
        <begin position="26"/>
        <end position="134"/>
    </location>
</feature>
<accession>A0A1D9P515</accession>
<dbReference type="RefSeq" id="WP_071177273.1">
    <property type="nucleotide sequence ID" value="NZ_CP017831.1"/>
</dbReference>
<proteinExistence type="inferred from homology"/>
<organism evidence="4 5">
    <name type="scientific">Butyrivibrio hungatei</name>
    <dbReference type="NCBI Taxonomy" id="185008"/>
    <lineage>
        <taxon>Bacteria</taxon>
        <taxon>Bacillati</taxon>
        <taxon>Bacillota</taxon>
        <taxon>Clostridia</taxon>
        <taxon>Lachnospirales</taxon>
        <taxon>Lachnospiraceae</taxon>
        <taxon>Butyrivibrio</taxon>
    </lineage>
</organism>
<keyword evidence="4" id="KW-0418">Kinase</keyword>
<dbReference type="InterPro" id="IPR016188">
    <property type="entry name" value="PurM-like_N"/>
</dbReference>
<evidence type="ECO:0000259" key="3">
    <source>
        <dbReference type="Pfam" id="PF02769"/>
    </source>
</evidence>
<comment type="similarity">
    <text evidence="1">Belongs to the HypE family.</text>
</comment>
<dbReference type="InterPro" id="IPR036921">
    <property type="entry name" value="PurM-like_N_sf"/>
</dbReference>
<dbReference type="GO" id="GO:0016301">
    <property type="term" value="F:kinase activity"/>
    <property type="evidence" value="ECO:0007669"/>
    <property type="project" value="UniProtKB-KW"/>
</dbReference>
<dbReference type="Pfam" id="PF02769">
    <property type="entry name" value="AIRS_C"/>
    <property type="match status" value="1"/>
</dbReference>
<keyword evidence="4" id="KW-0808">Transferase</keyword>